<comment type="caution">
    <text evidence="3">The sequence shown here is derived from an EMBL/GenBank/DDBJ whole genome shotgun (WGS) entry which is preliminary data.</text>
</comment>
<keyword evidence="4" id="KW-1185">Reference proteome</keyword>
<protein>
    <recommendedName>
        <fullName evidence="5">Bacteriophage tail tape measure C-terminal domain-containing protein</fullName>
    </recommendedName>
</protein>
<reference evidence="3 4" key="1">
    <citation type="journal article" date="2014" name="Genome Announc.">
        <title>Draft Genome Sequence of Advenella kashmirensis Strain W13003, a Polycyclic Aromatic Hydrocarbon-Degrading Bacterium.</title>
        <authorList>
            <person name="Wang X."/>
            <person name="Jin D."/>
            <person name="Zhou L."/>
            <person name="Wu L."/>
            <person name="An W."/>
            <person name="Zhao L."/>
        </authorList>
    </citation>
    <scope>NUCLEOTIDE SEQUENCE [LARGE SCALE GENOMIC DNA]</scope>
    <source>
        <strain evidence="3 4">W13003</strain>
    </source>
</reference>
<accession>V8QNN9</accession>
<feature type="region of interest" description="Disordered" evidence="2">
    <location>
        <begin position="404"/>
        <end position="426"/>
    </location>
</feature>
<dbReference type="Proteomes" id="UP000018733">
    <property type="component" value="Unassembled WGS sequence"/>
</dbReference>
<dbReference type="STRING" id="1424334.W822_19990"/>
<evidence type="ECO:0008006" key="5">
    <source>
        <dbReference type="Google" id="ProtNLM"/>
    </source>
</evidence>
<dbReference type="OrthoDB" id="363355at2"/>
<sequence length="780" mass="82461">MAAGSIIIDLLMKTGSFETNTKKAVNSLETLKKNALSLGATMGTVGLAIGAAAATAATVWAKSVASTGKEVSRLSELSNTSAETFQRMAYAANTVGIENEKLADIFKDVQDRVGDFMTTGGGPMKDFFENIAPKIGVTADQFARLSGPDALQSFYDSLQKAGVSQSQMIFYMEAMASDSALLAPLLARNGEEMKRLGDEAARLGGVMNNDTVKAAKELDKNLQRLETMFKGLSVTIANEILPEINNFIKLATDSATKTDGLKGSVDDLAGQGSIKTWLMDVGSLLAGVADFAISAANAVRAFIAAAKLTGAATGNLINHVDATLSNNALANTVNPEMVKETVARANASQKLVDDILAEFNDAAGKVGDTKYSDMWTQARANAANQRMGKLIGVDDIPLLGAIPADDEKRGGAGGTKKSGGKSAGSQRDLAGDYIKQLNEQIALLGKETEYEKALENIQLGKYGKVGEAQKNEILGRAQTLDFMKEQTEEAEKYEKFLSEVTGQGKLDQHLQEIGYLRKAWEDGVFGQQEYEKYLNELNEKYSESTEEMSEFAKQASANIQDQLGQTLEDVLAGNFDNIAKAWQDLLRKMVAQALATQLNEALFGKAAGGGGGLFGTITKAAIGAFAGGALSGATTVGGSAGLPNYGGSYGFGSIGFDDGGYTGAGGKYDPAGIVHKGEVVFSQDDVQRHGGVSRVEALRLRGYASGGAVGVATGPAKSSGITILNQTTGRIDSVQERTLPDGERMLIIQEAKRQVVAELNNPNSDHASALRKNFKVEFAR</sequence>
<feature type="coiled-coil region" evidence="1">
    <location>
        <begin position="527"/>
        <end position="554"/>
    </location>
</feature>
<dbReference type="PATRIC" id="fig|1424334.3.peg.4012"/>
<proteinExistence type="predicted"/>
<dbReference type="eggNOG" id="COG5185">
    <property type="taxonomic scope" value="Bacteria"/>
</dbReference>
<dbReference type="eggNOG" id="COG5280">
    <property type="taxonomic scope" value="Bacteria"/>
</dbReference>
<evidence type="ECO:0000313" key="3">
    <source>
        <dbReference type="EMBL" id="ETF00935.1"/>
    </source>
</evidence>
<name>V8QNN9_9BURK</name>
<dbReference type="HOGENOM" id="CLU_371285_0_0_4"/>
<evidence type="ECO:0000313" key="4">
    <source>
        <dbReference type="Proteomes" id="UP000018733"/>
    </source>
</evidence>
<keyword evidence="1" id="KW-0175">Coiled coil</keyword>
<evidence type="ECO:0000256" key="2">
    <source>
        <dbReference type="SAM" id="MobiDB-lite"/>
    </source>
</evidence>
<evidence type="ECO:0000256" key="1">
    <source>
        <dbReference type="SAM" id="Coils"/>
    </source>
</evidence>
<organism evidence="3 4">
    <name type="scientific">Advenella kashmirensis W13003</name>
    <dbReference type="NCBI Taxonomy" id="1424334"/>
    <lineage>
        <taxon>Bacteria</taxon>
        <taxon>Pseudomonadati</taxon>
        <taxon>Pseudomonadota</taxon>
        <taxon>Betaproteobacteria</taxon>
        <taxon>Burkholderiales</taxon>
        <taxon>Alcaligenaceae</taxon>
    </lineage>
</organism>
<dbReference type="EMBL" id="AYXT01000013">
    <property type="protein sequence ID" value="ETF00935.1"/>
    <property type="molecule type" value="Genomic_DNA"/>
</dbReference>
<dbReference type="AlphaFoldDB" id="V8QNN9"/>
<gene>
    <name evidence="3" type="ORF">W822_19990</name>
</gene>
<dbReference type="RefSeq" id="WP_024006925.1">
    <property type="nucleotide sequence ID" value="NZ_KI650982.1"/>
</dbReference>